<evidence type="ECO:0000256" key="3">
    <source>
        <dbReference type="ARBA" id="ARBA00023125"/>
    </source>
</evidence>
<reference evidence="8 9" key="1">
    <citation type="journal article" date="2023" name="Hortic Res">
        <title>Pangenome of water caltrop reveals structural variations and asymmetric subgenome divergence after allopolyploidization.</title>
        <authorList>
            <person name="Zhang X."/>
            <person name="Chen Y."/>
            <person name="Wang L."/>
            <person name="Yuan Y."/>
            <person name="Fang M."/>
            <person name="Shi L."/>
            <person name="Lu R."/>
            <person name="Comes H.P."/>
            <person name="Ma Y."/>
            <person name="Chen Y."/>
            <person name="Huang G."/>
            <person name="Zhou Y."/>
            <person name="Zheng Z."/>
            <person name="Qiu Y."/>
        </authorList>
    </citation>
    <scope>NUCLEOTIDE SEQUENCE [LARGE SCALE GENOMIC DNA]</scope>
    <source>
        <tissue evidence="8">Roots</tissue>
    </source>
</reference>
<dbReference type="PANTHER" id="PTHR31190">
    <property type="entry name" value="DNA-BINDING DOMAIN"/>
    <property type="match status" value="1"/>
</dbReference>
<dbReference type="SUPFAM" id="SSF54171">
    <property type="entry name" value="DNA-binding domain"/>
    <property type="match status" value="1"/>
</dbReference>
<dbReference type="GO" id="GO:0003677">
    <property type="term" value="F:DNA binding"/>
    <property type="evidence" value="ECO:0007669"/>
    <property type="project" value="UniProtKB-KW"/>
</dbReference>
<accession>A0AAN7QVY4</accession>
<dbReference type="FunFam" id="3.30.730.10:FF:000001">
    <property type="entry name" value="Ethylene-responsive transcription factor 2"/>
    <property type="match status" value="1"/>
</dbReference>
<dbReference type="PROSITE" id="PS51032">
    <property type="entry name" value="AP2_ERF"/>
    <property type="match status" value="1"/>
</dbReference>
<dbReference type="Proteomes" id="UP001345219">
    <property type="component" value="Chromosome 13"/>
</dbReference>
<dbReference type="GO" id="GO:0009873">
    <property type="term" value="P:ethylene-activated signaling pathway"/>
    <property type="evidence" value="ECO:0007669"/>
    <property type="project" value="InterPro"/>
</dbReference>
<proteinExistence type="inferred from homology"/>
<keyword evidence="4" id="KW-0804">Transcription</keyword>
<dbReference type="InterPro" id="IPR016177">
    <property type="entry name" value="DNA-bd_dom_sf"/>
</dbReference>
<protein>
    <recommendedName>
        <fullName evidence="7">AP2/ERF domain-containing protein</fullName>
    </recommendedName>
</protein>
<dbReference type="EMBL" id="JAXIOK010000001">
    <property type="protein sequence ID" value="KAK4781067.1"/>
    <property type="molecule type" value="Genomic_DNA"/>
</dbReference>
<dbReference type="AlphaFoldDB" id="A0AAN7QVY4"/>
<dbReference type="Gene3D" id="3.30.730.10">
    <property type="entry name" value="AP2/ERF domain"/>
    <property type="match status" value="1"/>
</dbReference>
<comment type="similarity">
    <text evidence="6">Belongs to the AP2/ERF transcription factor family. ERF subfamily.</text>
</comment>
<comment type="caution">
    <text evidence="8">The sequence shown here is derived from an EMBL/GenBank/DDBJ whole genome shotgun (WGS) entry which is preliminary data.</text>
</comment>
<dbReference type="Pfam" id="PF00847">
    <property type="entry name" value="AP2"/>
    <property type="match status" value="1"/>
</dbReference>
<evidence type="ECO:0000256" key="1">
    <source>
        <dbReference type="ARBA" id="ARBA00004123"/>
    </source>
</evidence>
<dbReference type="GO" id="GO:0005634">
    <property type="term" value="C:nucleus"/>
    <property type="evidence" value="ECO:0007669"/>
    <property type="project" value="UniProtKB-SubCell"/>
</dbReference>
<evidence type="ECO:0000313" key="9">
    <source>
        <dbReference type="Proteomes" id="UP001345219"/>
    </source>
</evidence>
<sequence length="219" mass="23958">MEHNIMVSVLGHIMTLGGPKEHGLTTTTLGGPSAAAVLILPESTACQFCGIQGCLGCNFIFADGASGDGSQKKNGGRKDGKAVGRRTYHYRGVRQRPWGKWAAEIRDPRRAVRVWLGTFETAKQAAMAYDRAAIEFRGVARARLNFPDSLRRTSPEDGVTAAQVGLLSRSMDHEARGGTVGGSEMGGVGEYSNGEFWERLEMEELKEWRELDKIEPLFK</sequence>
<feature type="domain" description="AP2/ERF" evidence="7">
    <location>
        <begin position="89"/>
        <end position="147"/>
    </location>
</feature>
<dbReference type="GO" id="GO:0003700">
    <property type="term" value="F:DNA-binding transcription factor activity"/>
    <property type="evidence" value="ECO:0007669"/>
    <property type="project" value="InterPro"/>
</dbReference>
<evidence type="ECO:0000256" key="4">
    <source>
        <dbReference type="ARBA" id="ARBA00023163"/>
    </source>
</evidence>
<organism evidence="8 9">
    <name type="scientific">Trapa incisa</name>
    <dbReference type="NCBI Taxonomy" id="236973"/>
    <lineage>
        <taxon>Eukaryota</taxon>
        <taxon>Viridiplantae</taxon>
        <taxon>Streptophyta</taxon>
        <taxon>Embryophyta</taxon>
        <taxon>Tracheophyta</taxon>
        <taxon>Spermatophyta</taxon>
        <taxon>Magnoliopsida</taxon>
        <taxon>eudicotyledons</taxon>
        <taxon>Gunneridae</taxon>
        <taxon>Pentapetalae</taxon>
        <taxon>rosids</taxon>
        <taxon>malvids</taxon>
        <taxon>Myrtales</taxon>
        <taxon>Lythraceae</taxon>
        <taxon>Trapa</taxon>
    </lineage>
</organism>
<keyword evidence="3" id="KW-0238">DNA-binding</keyword>
<dbReference type="InterPro" id="IPR036955">
    <property type="entry name" value="AP2/ERF_dom_sf"/>
</dbReference>
<comment type="subcellular location">
    <subcellularLocation>
        <location evidence="1">Nucleus</location>
    </subcellularLocation>
</comment>
<dbReference type="InterPro" id="IPR001471">
    <property type="entry name" value="AP2/ERF_dom"/>
</dbReference>
<evidence type="ECO:0000256" key="5">
    <source>
        <dbReference type="ARBA" id="ARBA00023242"/>
    </source>
</evidence>
<evidence type="ECO:0000256" key="2">
    <source>
        <dbReference type="ARBA" id="ARBA00023015"/>
    </source>
</evidence>
<dbReference type="CDD" id="cd00018">
    <property type="entry name" value="AP2"/>
    <property type="match status" value="1"/>
</dbReference>
<dbReference type="InterPro" id="IPR044808">
    <property type="entry name" value="ERF_plant"/>
</dbReference>
<dbReference type="SMART" id="SM00380">
    <property type="entry name" value="AP2"/>
    <property type="match status" value="1"/>
</dbReference>
<keyword evidence="5" id="KW-0539">Nucleus</keyword>
<gene>
    <name evidence="8" type="ORF">SAY87_017173</name>
</gene>
<keyword evidence="9" id="KW-1185">Reference proteome</keyword>
<name>A0AAN7QVY4_9MYRT</name>
<dbReference type="PANTHER" id="PTHR31190:SF181">
    <property type="entry name" value="OS02G0764700 PROTEIN"/>
    <property type="match status" value="1"/>
</dbReference>
<dbReference type="PRINTS" id="PR00367">
    <property type="entry name" value="ETHRSPELEMNT"/>
</dbReference>
<keyword evidence="2" id="KW-0805">Transcription regulation</keyword>
<evidence type="ECO:0000313" key="8">
    <source>
        <dbReference type="EMBL" id="KAK4781067.1"/>
    </source>
</evidence>
<evidence type="ECO:0000259" key="7">
    <source>
        <dbReference type="PROSITE" id="PS51032"/>
    </source>
</evidence>
<evidence type="ECO:0000256" key="6">
    <source>
        <dbReference type="ARBA" id="ARBA00024343"/>
    </source>
</evidence>